<dbReference type="EMBL" id="SWFT01000149">
    <property type="protein sequence ID" value="KAA8898168.1"/>
    <property type="molecule type" value="Genomic_DNA"/>
</dbReference>
<feature type="region of interest" description="Disordered" evidence="8">
    <location>
        <begin position="86"/>
        <end position="156"/>
    </location>
</feature>
<evidence type="ECO:0000313" key="11">
    <source>
        <dbReference type="Proteomes" id="UP000449547"/>
    </source>
</evidence>
<evidence type="ECO:0000256" key="8">
    <source>
        <dbReference type="SAM" id="MobiDB-lite"/>
    </source>
</evidence>
<feature type="region of interest" description="Disordered" evidence="8">
    <location>
        <begin position="209"/>
        <end position="244"/>
    </location>
</feature>
<keyword evidence="4" id="KW-0808">Transferase</keyword>
<feature type="region of interest" description="Disordered" evidence="8">
    <location>
        <begin position="355"/>
        <end position="377"/>
    </location>
</feature>
<evidence type="ECO:0000256" key="3">
    <source>
        <dbReference type="ARBA" id="ARBA00022553"/>
    </source>
</evidence>
<keyword evidence="5" id="KW-0418">Kinase</keyword>
<feature type="region of interest" description="Disordered" evidence="8">
    <location>
        <begin position="280"/>
        <end position="323"/>
    </location>
</feature>
<evidence type="ECO:0000256" key="5">
    <source>
        <dbReference type="ARBA" id="ARBA00022777"/>
    </source>
</evidence>
<feature type="compositionally biased region" description="Acidic residues" evidence="8">
    <location>
        <begin position="224"/>
        <end position="237"/>
    </location>
</feature>
<feature type="domain" description="Fungal kinase associated-1" evidence="9">
    <location>
        <begin position="381"/>
        <end position="503"/>
    </location>
</feature>
<evidence type="ECO:0000256" key="6">
    <source>
        <dbReference type="ARBA" id="ARBA00047899"/>
    </source>
</evidence>
<evidence type="ECO:0000256" key="1">
    <source>
        <dbReference type="ARBA" id="ARBA00012513"/>
    </source>
</evidence>
<dbReference type="GeneID" id="54783674"/>
<feature type="compositionally biased region" description="Polar residues" evidence="8">
    <location>
        <begin position="1"/>
        <end position="25"/>
    </location>
</feature>
<feature type="compositionally biased region" description="Polar residues" evidence="8">
    <location>
        <begin position="211"/>
        <end position="221"/>
    </location>
</feature>
<evidence type="ECO:0000256" key="2">
    <source>
        <dbReference type="ARBA" id="ARBA00022527"/>
    </source>
</evidence>
<organism evidence="10 11">
    <name type="scientific">Diutina rugosa</name>
    <name type="common">Yeast</name>
    <name type="synonym">Candida rugosa</name>
    <dbReference type="NCBI Taxonomy" id="5481"/>
    <lineage>
        <taxon>Eukaryota</taxon>
        <taxon>Fungi</taxon>
        <taxon>Dikarya</taxon>
        <taxon>Ascomycota</taxon>
        <taxon>Saccharomycotina</taxon>
        <taxon>Pichiomycetes</taxon>
        <taxon>Debaryomycetaceae</taxon>
        <taxon>Diutina</taxon>
    </lineage>
</organism>
<comment type="catalytic activity">
    <reaction evidence="6">
        <text>L-threonyl-[protein] + ATP = O-phospho-L-threonyl-[protein] + ADP + H(+)</text>
        <dbReference type="Rhea" id="RHEA:46608"/>
        <dbReference type="Rhea" id="RHEA-COMP:11060"/>
        <dbReference type="Rhea" id="RHEA-COMP:11605"/>
        <dbReference type="ChEBI" id="CHEBI:15378"/>
        <dbReference type="ChEBI" id="CHEBI:30013"/>
        <dbReference type="ChEBI" id="CHEBI:30616"/>
        <dbReference type="ChEBI" id="CHEBI:61977"/>
        <dbReference type="ChEBI" id="CHEBI:456216"/>
        <dbReference type="EC" id="2.7.11.1"/>
    </reaction>
</comment>
<dbReference type="GO" id="GO:0004674">
    <property type="term" value="F:protein serine/threonine kinase activity"/>
    <property type="evidence" value="ECO:0007669"/>
    <property type="project" value="UniProtKB-KW"/>
</dbReference>
<proteinExistence type="predicted"/>
<evidence type="ECO:0000256" key="4">
    <source>
        <dbReference type="ARBA" id="ARBA00022679"/>
    </source>
</evidence>
<keyword evidence="11" id="KW-1185">Reference proteome</keyword>
<dbReference type="AlphaFoldDB" id="A0A642UFX5"/>
<comment type="catalytic activity">
    <reaction evidence="7">
        <text>L-seryl-[protein] + ATP = O-phospho-L-seryl-[protein] + ADP + H(+)</text>
        <dbReference type="Rhea" id="RHEA:17989"/>
        <dbReference type="Rhea" id="RHEA-COMP:9863"/>
        <dbReference type="Rhea" id="RHEA-COMP:11604"/>
        <dbReference type="ChEBI" id="CHEBI:15378"/>
        <dbReference type="ChEBI" id="CHEBI:29999"/>
        <dbReference type="ChEBI" id="CHEBI:30616"/>
        <dbReference type="ChEBI" id="CHEBI:83421"/>
        <dbReference type="ChEBI" id="CHEBI:456216"/>
        <dbReference type="EC" id="2.7.11.1"/>
    </reaction>
</comment>
<accession>A0A642UFX5</accession>
<gene>
    <name evidence="10" type="ORF">DIURU_005023</name>
</gene>
<protein>
    <recommendedName>
        <fullName evidence="1">non-specific serine/threonine protein kinase</fullName>
        <ecNumber evidence="1">2.7.11.1</ecNumber>
    </recommendedName>
</protein>
<reference evidence="10 11" key="1">
    <citation type="submission" date="2019-07" db="EMBL/GenBank/DDBJ databases">
        <title>Genome assembly of two rare yeast pathogens: Diutina rugosa and Trichomonascus ciferrii.</title>
        <authorList>
            <person name="Mixao V."/>
            <person name="Saus E."/>
            <person name="Hansen A."/>
            <person name="Lass-Flor C."/>
            <person name="Gabaldon T."/>
        </authorList>
    </citation>
    <scope>NUCLEOTIDE SEQUENCE [LARGE SCALE GENOMIC DNA]</scope>
    <source>
        <strain evidence="10 11">CBS 613</strain>
    </source>
</reference>
<feature type="region of interest" description="Disordered" evidence="8">
    <location>
        <begin position="1"/>
        <end position="47"/>
    </location>
</feature>
<feature type="compositionally biased region" description="Polar residues" evidence="8">
    <location>
        <begin position="122"/>
        <end position="139"/>
    </location>
</feature>
<dbReference type="InterPro" id="IPR031850">
    <property type="entry name" value="Fungal_KA1_dom"/>
</dbReference>
<dbReference type="Proteomes" id="UP000449547">
    <property type="component" value="Unassembled WGS sequence"/>
</dbReference>
<evidence type="ECO:0000259" key="9">
    <source>
        <dbReference type="Pfam" id="PF16797"/>
    </source>
</evidence>
<keyword evidence="3" id="KW-0597">Phosphoprotein</keyword>
<dbReference type="OrthoDB" id="504170at2759"/>
<evidence type="ECO:0000313" key="10">
    <source>
        <dbReference type="EMBL" id="KAA8898168.1"/>
    </source>
</evidence>
<feature type="compositionally biased region" description="Basic and acidic residues" evidence="8">
    <location>
        <begin position="105"/>
        <end position="114"/>
    </location>
</feature>
<dbReference type="RefSeq" id="XP_034010425.1">
    <property type="nucleotide sequence ID" value="XM_034157960.1"/>
</dbReference>
<name>A0A642UFX5_DIURU</name>
<dbReference type="Pfam" id="PF16797">
    <property type="entry name" value="Fungal_KA1"/>
    <property type="match status" value="1"/>
</dbReference>
<dbReference type="EC" id="2.7.11.1" evidence="1"/>
<evidence type="ECO:0000256" key="7">
    <source>
        <dbReference type="ARBA" id="ARBA00048679"/>
    </source>
</evidence>
<sequence>MQRQAQNELQRASVSSRESMESAPTSLDPRRKGSVVRGKGVGSPQEKVLQSLGINIAPAPTRSFSSNLKQSGSRKLSSYLNLNEQLNSDPSAQAPIGQGELSLDDYNRIEEPEKRRSRHSATYRTLLGGQNSQLSLASTSRKDPIPNPRFSRFSVGPLLEERPLSSYEVQPITTDFDEQPLSAGLGIGAETTVSSSDEDFDDTFAHKKDVSQPSFSLQDLTMNDPDDLGFDDDEEEPKTELSSSQVLTPVAGVPTNDYIASISSSPLEISDIGIGRRKSVKLPEPNVEEKSMPKRRPASHPEPSRIFSTRIKPPTETNDANNVTNNKRVTINHTPEILGSGFPKKTGTLLRKLSLKPKRQAPPPPRPVPEAVTNNSAPPRKSWFSRLVDLFGVPDVRDPRLQEKDTNVINSMLSSAELMTVIKKHLQLKAMEGTISSIELDEEFGLINGSIPAKYAHGKKLRFKIEIIDLVDTSSLHLHRIKGNQRGFENMTNVVTFVIQHEEANRRHRF</sequence>
<keyword evidence="2" id="KW-0723">Serine/threonine-protein kinase</keyword>
<dbReference type="VEuPathDB" id="FungiDB:DIURU_005023"/>
<comment type="caution">
    <text evidence="10">The sequence shown here is derived from an EMBL/GenBank/DDBJ whole genome shotgun (WGS) entry which is preliminary data.</text>
</comment>